<dbReference type="STRING" id="3775.A0A1Q3CJG9"/>
<dbReference type="EMBL" id="BDDD01002171">
    <property type="protein sequence ID" value="GAV80406.1"/>
    <property type="molecule type" value="Genomic_DNA"/>
</dbReference>
<name>A0A1Q3CJG9_CEPFO</name>
<reference evidence="3" key="1">
    <citation type="submission" date="2016-04" db="EMBL/GenBank/DDBJ databases">
        <title>Cephalotus genome sequencing.</title>
        <authorList>
            <person name="Fukushima K."/>
            <person name="Hasebe M."/>
            <person name="Fang X."/>
        </authorList>
    </citation>
    <scope>NUCLEOTIDE SEQUENCE [LARGE SCALE GENOMIC DNA]</scope>
    <source>
        <strain evidence="3">cv. St1</strain>
    </source>
</reference>
<feature type="non-terminal residue" evidence="2">
    <location>
        <position position="1"/>
    </location>
</feature>
<dbReference type="PANTHER" id="PTHR30128">
    <property type="entry name" value="OUTER MEMBRANE PROTEIN, OMPA-RELATED"/>
    <property type="match status" value="1"/>
</dbReference>
<dbReference type="InParanoid" id="A0A1Q3CJG9"/>
<dbReference type="AlphaFoldDB" id="A0A1Q3CJG9"/>
<keyword evidence="1" id="KW-0472">Membrane</keyword>
<dbReference type="PANTHER" id="PTHR30128:SF19">
    <property type="entry name" value="PHOTOSYSTEM I P700 CHLOROPHYLL A APOPROTEIN A1-RELATED"/>
    <property type="match status" value="1"/>
</dbReference>
<feature type="transmembrane region" description="Helical" evidence="1">
    <location>
        <begin position="15"/>
        <end position="34"/>
    </location>
</feature>
<dbReference type="InterPro" id="IPR036408">
    <property type="entry name" value="PSI_PsaA/B_sf"/>
</dbReference>
<proteinExistence type="predicted"/>
<accession>A0A1Q3CJG9</accession>
<protein>
    <submittedName>
        <fullName evidence="2">PsaA_PsaB domain-containing protein</fullName>
    </submittedName>
</protein>
<evidence type="ECO:0000313" key="3">
    <source>
        <dbReference type="Proteomes" id="UP000187406"/>
    </source>
</evidence>
<dbReference type="Gene3D" id="1.20.1130.10">
    <property type="entry name" value="Photosystem I PsaA/PsaB"/>
    <property type="match status" value="1"/>
</dbReference>
<keyword evidence="1" id="KW-1133">Transmembrane helix</keyword>
<keyword evidence="1" id="KW-0812">Transmembrane</keyword>
<dbReference type="GO" id="GO:0015979">
    <property type="term" value="P:photosynthesis"/>
    <property type="evidence" value="ECO:0007669"/>
    <property type="project" value="InterPro"/>
</dbReference>
<dbReference type="PRINTS" id="PR00257">
    <property type="entry name" value="PHOTSYSPSAAB"/>
</dbReference>
<dbReference type="InterPro" id="IPR001280">
    <property type="entry name" value="PSI_PsaA/B"/>
</dbReference>
<dbReference type="GO" id="GO:0009535">
    <property type="term" value="C:chloroplast thylakoid membrane"/>
    <property type="evidence" value="ECO:0007669"/>
    <property type="project" value="TreeGrafter"/>
</dbReference>
<keyword evidence="3" id="KW-1185">Reference proteome</keyword>
<evidence type="ECO:0000256" key="1">
    <source>
        <dbReference type="SAM" id="Phobius"/>
    </source>
</evidence>
<evidence type="ECO:0000313" key="2">
    <source>
        <dbReference type="EMBL" id="GAV80406.1"/>
    </source>
</evidence>
<sequence>LGRGHKGLYDTINNLIHFQLSLALVSLSVITSLVDQHMYFLPAYAFIVQDFTIQAALYTHHQYIAGFNHDGSFSSWCTSMSEYSLEQNEDNVLTRMLDHKEAIISHLSWANLFHTLGFYVHN</sequence>
<dbReference type="Pfam" id="PF00223">
    <property type="entry name" value="PsaA_PsaB"/>
    <property type="match status" value="1"/>
</dbReference>
<dbReference type="Proteomes" id="UP000187406">
    <property type="component" value="Unassembled WGS sequence"/>
</dbReference>
<feature type="non-terminal residue" evidence="2">
    <location>
        <position position="122"/>
    </location>
</feature>
<dbReference type="OrthoDB" id="1699083at2759"/>
<organism evidence="2 3">
    <name type="scientific">Cephalotus follicularis</name>
    <name type="common">Albany pitcher plant</name>
    <dbReference type="NCBI Taxonomy" id="3775"/>
    <lineage>
        <taxon>Eukaryota</taxon>
        <taxon>Viridiplantae</taxon>
        <taxon>Streptophyta</taxon>
        <taxon>Embryophyta</taxon>
        <taxon>Tracheophyta</taxon>
        <taxon>Spermatophyta</taxon>
        <taxon>Magnoliopsida</taxon>
        <taxon>eudicotyledons</taxon>
        <taxon>Gunneridae</taxon>
        <taxon>Pentapetalae</taxon>
        <taxon>rosids</taxon>
        <taxon>fabids</taxon>
        <taxon>Oxalidales</taxon>
        <taxon>Cephalotaceae</taxon>
        <taxon>Cephalotus</taxon>
    </lineage>
</organism>
<dbReference type="SUPFAM" id="SSF81558">
    <property type="entry name" value="Photosystem I subunits PsaA/PsaB"/>
    <property type="match status" value="1"/>
</dbReference>
<gene>
    <name evidence="2" type="ORF">CFOL_v3_23867</name>
</gene>
<comment type="caution">
    <text evidence="2">The sequence shown here is derived from an EMBL/GenBank/DDBJ whole genome shotgun (WGS) entry which is preliminary data.</text>
</comment>